<dbReference type="Pfam" id="PF13855">
    <property type="entry name" value="LRR_8"/>
    <property type="match status" value="2"/>
</dbReference>
<evidence type="ECO:0000256" key="3">
    <source>
        <dbReference type="ARBA" id="ARBA00022737"/>
    </source>
</evidence>
<evidence type="ECO:0000259" key="7">
    <source>
        <dbReference type="PROSITE" id="PS50835"/>
    </source>
</evidence>
<dbReference type="InterPro" id="IPR013783">
    <property type="entry name" value="Ig-like_fold"/>
</dbReference>
<keyword evidence="1" id="KW-0433">Leucine-rich repeat</keyword>
<accession>A0ABL0EFZ7</accession>
<proteinExistence type="predicted"/>
<dbReference type="PANTHER" id="PTHR24366">
    <property type="entry name" value="IG(IMMUNOGLOBULIN) AND LRR(LEUCINE RICH REPEAT) DOMAINS"/>
    <property type="match status" value="1"/>
</dbReference>
<feature type="chain" id="PRO_5047040237" description="Ig-like domain-containing protein" evidence="6">
    <location>
        <begin position="19"/>
        <end position="621"/>
    </location>
</feature>
<keyword evidence="5" id="KW-0812">Transmembrane</keyword>
<evidence type="ECO:0000256" key="5">
    <source>
        <dbReference type="SAM" id="Phobius"/>
    </source>
</evidence>
<dbReference type="Proteomes" id="UP000015103">
    <property type="component" value="Unassembled WGS sequence"/>
</dbReference>
<dbReference type="Gene3D" id="3.80.10.10">
    <property type="entry name" value="Ribonuclease Inhibitor"/>
    <property type="match status" value="2"/>
</dbReference>
<dbReference type="EnsemblMetazoa" id="RPRC014239.R123">
    <property type="protein sequence ID" value="RPRC014239.P123"/>
    <property type="gene ID" value="RPRC014239"/>
</dbReference>
<sequence length="621" mass="67935">MLAGALVLLGVLVSLAISTPDWTDCPSACSCKWTLGKKSALCRHAGFTTIPDTLDSDMQVLDLTGNSIPYLTKNAFKSVGLLNLQRIFLKAAGVRELHRDAFKDLTILVEVDLSDNLIATLHQDTFSGNDRLKVLFLNGNPITSIKESQFPHLPHLKTLEMQHCQISSVHKDAFTHLSALESLSLNGNRLRHLSETAFLPVSNLKTLSLDGNPWRCDCDVRGFRKWLLKSKLYSHSLTCTEPALLKGQLWEDIEPQEFACPPMVYTPDTVIQEDLGENMTLKCRVEGDPEPSVTWYFNNRPVANSTWQDETTLFVESESGHVRRRKWSYLSVINVSSSSAGDYTCLAANLRGSALANLSLVLSEVVSATTLTTGTPWSDWVITSAATGATLLLLLIAVAFIVYRLRQNKRYGRKAMMKSSGSYTDQDKKLLDVSITTTTDRQTGSCEGLGSHADVELLEQSLQAAAPLEVCDQPVHITIESHPAVDHGVSVYQPPPEFSTSIIPSATFGNIFISVSVTQEPTQIEGGIYPDLLDLPHRKSVAVSTDQSYYATLPLVRRLPESPQVKLGPKYDNMGPRVTAAGSSTISLPDSGEPIAIGMEPIPATDTATPPPPLTLEYVSL</sequence>
<dbReference type="PROSITE" id="PS51450">
    <property type="entry name" value="LRR"/>
    <property type="match status" value="2"/>
</dbReference>
<dbReference type="RefSeq" id="XP_073994779.1">
    <property type="nucleotide sequence ID" value="XM_074138678.1"/>
</dbReference>
<dbReference type="InterPro" id="IPR003598">
    <property type="entry name" value="Ig_sub2"/>
</dbReference>
<dbReference type="SMART" id="SM00409">
    <property type="entry name" value="IG"/>
    <property type="match status" value="1"/>
</dbReference>
<dbReference type="SUPFAM" id="SSF52058">
    <property type="entry name" value="L domain-like"/>
    <property type="match status" value="1"/>
</dbReference>
<dbReference type="SMART" id="SM00082">
    <property type="entry name" value="LRRCT"/>
    <property type="match status" value="1"/>
</dbReference>
<dbReference type="Pfam" id="PF13927">
    <property type="entry name" value="Ig_3"/>
    <property type="match status" value="1"/>
</dbReference>
<evidence type="ECO:0000256" key="6">
    <source>
        <dbReference type="SAM" id="SignalP"/>
    </source>
</evidence>
<dbReference type="PANTHER" id="PTHR24366:SF87">
    <property type="entry name" value="KEKKON 6, ISOFORM B"/>
    <property type="match status" value="1"/>
</dbReference>
<dbReference type="InterPro" id="IPR003599">
    <property type="entry name" value="Ig_sub"/>
</dbReference>
<keyword evidence="4" id="KW-1015">Disulfide bond</keyword>
<evidence type="ECO:0000313" key="8">
    <source>
        <dbReference type="EnsemblMetazoa" id="RPRC014239.P123"/>
    </source>
</evidence>
<dbReference type="SMART" id="SM00369">
    <property type="entry name" value="LRR_TYP"/>
    <property type="match status" value="6"/>
</dbReference>
<feature type="signal peptide" evidence="6">
    <location>
        <begin position="1"/>
        <end position="18"/>
    </location>
</feature>
<dbReference type="PROSITE" id="PS50835">
    <property type="entry name" value="IG_LIKE"/>
    <property type="match status" value="1"/>
</dbReference>
<dbReference type="EMBL" id="ACPB03002840">
    <property type="status" value="NOT_ANNOTATED_CDS"/>
    <property type="molecule type" value="Genomic_DNA"/>
</dbReference>
<feature type="transmembrane region" description="Helical" evidence="5">
    <location>
        <begin position="380"/>
        <end position="403"/>
    </location>
</feature>
<dbReference type="SUPFAM" id="SSF48726">
    <property type="entry name" value="Immunoglobulin"/>
    <property type="match status" value="1"/>
</dbReference>
<organism evidence="8 9">
    <name type="scientific">Rhodnius prolixus</name>
    <name type="common">Triatomid bug</name>
    <dbReference type="NCBI Taxonomy" id="13249"/>
    <lineage>
        <taxon>Eukaryota</taxon>
        <taxon>Metazoa</taxon>
        <taxon>Ecdysozoa</taxon>
        <taxon>Arthropoda</taxon>
        <taxon>Hexapoda</taxon>
        <taxon>Insecta</taxon>
        <taxon>Pterygota</taxon>
        <taxon>Neoptera</taxon>
        <taxon>Paraneoptera</taxon>
        <taxon>Hemiptera</taxon>
        <taxon>Heteroptera</taxon>
        <taxon>Panheteroptera</taxon>
        <taxon>Cimicomorpha</taxon>
        <taxon>Reduviidae</taxon>
        <taxon>Triatominae</taxon>
        <taxon>Rhodnius</taxon>
    </lineage>
</organism>
<name>A0ABL0EFZ7_RHOPR</name>
<evidence type="ECO:0000256" key="2">
    <source>
        <dbReference type="ARBA" id="ARBA00022729"/>
    </source>
</evidence>
<evidence type="ECO:0000256" key="1">
    <source>
        <dbReference type="ARBA" id="ARBA00022614"/>
    </source>
</evidence>
<keyword evidence="9" id="KW-1185">Reference proteome</keyword>
<keyword evidence="5" id="KW-1133">Transmembrane helix</keyword>
<dbReference type="InterPro" id="IPR032675">
    <property type="entry name" value="LRR_dom_sf"/>
</dbReference>
<keyword evidence="5" id="KW-0472">Membrane</keyword>
<dbReference type="Gene3D" id="2.60.40.10">
    <property type="entry name" value="Immunoglobulins"/>
    <property type="match status" value="1"/>
</dbReference>
<dbReference type="SMART" id="SM00408">
    <property type="entry name" value="IGc2"/>
    <property type="match status" value="1"/>
</dbReference>
<dbReference type="InterPro" id="IPR003591">
    <property type="entry name" value="Leu-rich_rpt_typical-subtyp"/>
</dbReference>
<feature type="domain" description="Ig-like" evidence="7">
    <location>
        <begin position="261"/>
        <end position="363"/>
    </location>
</feature>
<dbReference type="InterPro" id="IPR000483">
    <property type="entry name" value="Cys-rich_flank_reg_C"/>
</dbReference>
<dbReference type="InterPro" id="IPR001611">
    <property type="entry name" value="Leu-rich_rpt"/>
</dbReference>
<protein>
    <recommendedName>
        <fullName evidence="7">Ig-like domain-containing protein</fullName>
    </recommendedName>
</protein>
<dbReference type="InterPro" id="IPR036179">
    <property type="entry name" value="Ig-like_dom_sf"/>
</dbReference>
<dbReference type="GeneID" id="141459514"/>
<reference evidence="8" key="1">
    <citation type="submission" date="2025-05" db="UniProtKB">
        <authorList>
            <consortium name="EnsemblMetazoa"/>
        </authorList>
    </citation>
    <scope>IDENTIFICATION</scope>
</reference>
<keyword evidence="3" id="KW-0677">Repeat</keyword>
<evidence type="ECO:0000256" key="4">
    <source>
        <dbReference type="ARBA" id="ARBA00023157"/>
    </source>
</evidence>
<dbReference type="InterPro" id="IPR007110">
    <property type="entry name" value="Ig-like_dom"/>
</dbReference>
<evidence type="ECO:0000313" key="9">
    <source>
        <dbReference type="Proteomes" id="UP000015103"/>
    </source>
</evidence>
<keyword evidence="2 6" id="KW-0732">Signal</keyword>